<feature type="region of interest" description="Disordered" evidence="2">
    <location>
        <begin position="1"/>
        <end position="66"/>
    </location>
</feature>
<dbReference type="GO" id="GO:0007005">
    <property type="term" value="P:mitochondrion organization"/>
    <property type="evidence" value="ECO:0007669"/>
    <property type="project" value="InterPro"/>
</dbReference>
<evidence type="ECO:0000313" key="5">
    <source>
        <dbReference type="Proteomes" id="UP000789739"/>
    </source>
</evidence>
<evidence type="ECO:0000256" key="1">
    <source>
        <dbReference type="ARBA" id="ARBA00023157"/>
    </source>
</evidence>
<dbReference type="Proteomes" id="UP000789739">
    <property type="component" value="Unassembled WGS sequence"/>
</dbReference>
<dbReference type="GO" id="GO:0005739">
    <property type="term" value="C:mitochondrion"/>
    <property type="evidence" value="ECO:0007669"/>
    <property type="project" value="TreeGrafter"/>
</dbReference>
<feature type="domain" description="CHCH" evidence="3">
    <location>
        <begin position="139"/>
        <end position="172"/>
    </location>
</feature>
<dbReference type="Pfam" id="PF06747">
    <property type="entry name" value="CHCH"/>
    <property type="match status" value="1"/>
</dbReference>
<sequence length="177" mass="19329">MARRQTRSAPARAQPRRQASTLSSPPSTRQPRASPQPPRPVPTHDQRPQVPANTQQKPPIVGEQKQPGLFGQMASTAAGVAVGSTIGHTLGAGISGLFGGRDESAPAPEQTQGQYTPQPQNQEQYHSFDNNDMRNQTACETDAKALTKCLQQNNHDINLCQWYLENLKACQQMASQY</sequence>
<dbReference type="InterPro" id="IPR010625">
    <property type="entry name" value="CHCH"/>
</dbReference>
<dbReference type="OrthoDB" id="1106148at2759"/>
<feature type="compositionally biased region" description="Low complexity" evidence="2">
    <location>
        <begin position="7"/>
        <end position="33"/>
    </location>
</feature>
<organism evidence="4 5">
    <name type="scientific">Paraglomus brasilianum</name>
    <dbReference type="NCBI Taxonomy" id="144538"/>
    <lineage>
        <taxon>Eukaryota</taxon>
        <taxon>Fungi</taxon>
        <taxon>Fungi incertae sedis</taxon>
        <taxon>Mucoromycota</taxon>
        <taxon>Glomeromycotina</taxon>
        <taxon>Glomeromycetes</taxon>
        <taxon>Paraglomerales</taxon>
        <taxon>Paraglomeraceae</taxon>
        <taxon>Paraglomus</taxon>
    </lineage>
</organism>
<dbReference type="GO" id="GO:0005634">
    <property type="term" value="C:nucleus"/>
    <property type="evidence" value="ECO:0007669"/>
    <property type="project" value="TreeGrafter"/>
</dbReference>
<gene>
    <name evidence="4" type="ORF">PBRASI_LOCUS5127</name>
</gene>
<feature type="region of interest" description="Disordered" evidence="2">
    <location>
        <begin position="89"/>
        <end position="128"/>
    </location>
</feature>
<dbReference type="EMBL" id="CAJVPI010000576">
    <property type="protein sequence ID" value="CAG8551771.1"/>
    <property type="molecule type" value="Genomic_DNA"/>
</dbReference>
<feature type="compositionally biased region" description="Polar residues" evidence="2">
    <location>
        <begin position="109"/>
        <end position="128"/>
    </location>
</feature>
<evidence type="ECO:0000256" key="2">
    <source>
        <dbReference type="SAM" id="MobiDB-lite"/>
    </source>
</evidence>
<dbReference type="PANTHER" id="PTHR13523">
    <property type="entry name" value="COILED-COIL-HELIX-COILED-COIL-HELIX DOMAIN CONTAINING 2/NUR77"/>
    <property type="match status" value="1"/>
</dbReference>
<proteinExistence type="predicted"/>
<protein>
    <submittedName>
        <fullName evidence="4">208_t:CDS:1</fullName>
    </submittedName>
</protein>
<evidence type="ECO:0000313" key="4">
    <source>
        <dbReference type="EMBL" id="CAG8551771.1"/>
    </source>
</evidence>
<dbReference type="SUPFAM" id="SSF47072">
    <property type="entry name" value="Cysteine alpha-hairpin motif"/>
    <property type="match status" value="1"/>
</dbReference>
<name>A0A9N9B0V1_9GLOM</name>
<dbReference type="PANTHER" id="PTHR13523:SF2">
    <property type="entry name" value="COILED-COIL-HELIX-COILED-COIL-HELIX DOMAIN CONTAINING 2, ISOFORM A-RELATED"/>
    <property type="match status" value="1"/>
</dbReference>
<evidence type="ECO:0000259" key="3">
    <source>
        <dbReference type="Pfam" id="PF06747"/>
    </source>
</evidence>
<dbReference type="InterPro" id="IPR055304">
    <property type="entry name" value="CHCHD2/10-like"/>
</dbReference>
<reference evidence="4" key="1">
    <citation type="submission" date="2021-06" db="EMBL/GenBank/DDBJ databases">
        <authorList>
            <person name="Kallberg Y."/>
            <person name="Tangrot J."/>
            <person name="Rosling A."/>
        </authorList>
    </citation>
    <scope>NUCLEOTIDE SEQUENCE</scope>
    <source>
        <strain evidence="4">BR232B</strain>
    </source>
</reference>
<dbReference type="AlphaFoldDB" id="A0A9N9B0V1"/>
<keyword evidence="1" id="KW-1015">Disulfide bond</keyword>
<comment type="caution">
    <text evidence="4">The sequence shown here is derived from an EMBL/GenBank/DDBJ whole genome shotgun (WGS) entry which is preliminary data.</text>
</comment>
<keyword evidence="5" id="KW-1185">Reference proteome</keyword>
<accession>A0A9N9B0V1</accession>
<dbReference type="InterPro" id="IPR009069">
    <property type="entry name" value="Cys_alpha_HP_mot_SF"/>
</dbReference>